<dbReference type="Gene3D" id="3.30.710.10">
    <property type="entry name" value="Potassium Channel Kv1.1, Chain A"/>
    <property type="match status" value="1"/>
</dbReference>
<dbReference type="AlphaFoldDB" id="A0A8J5HRL4"/>
<evidence type="ECO:0000256" key="2">
    <source>
        <dbReference type="ARBA" id="ARBA00009993"/>
    </source>
</evidence>
<evidence type="ECO:0000256" key="3">
    <source>
        <dbReference type="ARBA" id="ARBA00022786"/>
    </source>
</evidence>
<comment type="similarity">
    <text evidence="2">Belongs to the SKP1 family.</text>
</comment>
<protein>
    <recommendedName>
        <fullName evidence="8">SKP1-like protein</fullName>
    </recommendedName>
</protein>
<dbReference type="InterPro" id="IPR016897">
    <property type="entry name" value="SKP1"/>
</dbReference>
<evidence type="ECO:0000259" key="5">
    <source>
        <dbReference type="Pfam" id="PF03931"/>
    </source>
</evidence>
<dbReference type="PANTHER" id="PTHR11165">
    <property type="entry name" value="SKP1"/>
    <property type="match status" value="1"/>
</dbReference>
<sequence length="222" mass="24730">MQILTINLRLARRRPRSPPSPASLLLISAMGKTIKLISGDGEMFEVEEAVAFQSNIIKSLADEDNADDCIPLPRVDSQILSKVLEFCRKHANSPSVHTKFAAIPSELCPKHDGSAAGASSSESSSAHSETCRACYDAVMKLVQWDLEFVKVDLDLIHHLLKAANYLDIEDLMFMAVEGAANAIRGNNPEEIRKLFDLENDFTPEEEKEILKEYSWLDDPFEP</sequence>
<gene>
    <name evidence="6" type="ORF">ZIOFF_011931</name>
</gene>
<dbReference type="EMBL" id="JACMSC010000003">
    <property type="protein sequence ID" value="KAG6529718.1"/>
    <property type="molecule type" value="Genomic_DNA"/>
</dbReference>
<dbReference type="Pfam" id="PF03931">
    <property type="entry name" value="Skp1_POZ"/>
    <property type="match status" value="1"/>
</dbReference>
<evidence type="ECO:0000259" key="4">
    <source>
        <dbReference type="Pfam" id="PF01466"/>
    </source>
</evidence>
<comment type="pathway">
    <text evidence="1">Protein modification; protein ubiquitination.</text>
</comment>
<evidence type="ECO:0008006" key="8">
    <source>
        <dbReference type="Google" id="ProtNLM"/>
    </source>
</evidence>
<accession>A0A8J5HRL4</accession>
<dbReference type="UniPathway" id="UPA00143"/>
<comment type="caution">
    <text evidence="6">The sequence shown here is derived from an EMBL/GenBank/DDBJ whole genome shotgun (WGS) entry which is preliminary data.</text>
</comment>
<dbReference type="InterPro" id="IPR001232">
    <property type="entry name" value="SKP1-like"/>
</dbReference>
<evidence type="ECO:0000313" key="6">
    <source>
        <dbReference type="EMBL" id="KAG6529718.1"/>
    </source>
</evidence>
<dbReference type="GO" id="GO:0009867">
    <property type="term" value="P:jasmonic acid mediated signaling pathway"/>
    <property type="evidence" value="ECO:0007669"/>
    <property type="project" value="UniProtKB-ARBA"/>
</dbReference>
<dbReference type="InterPro" id="IPR016073">
    <property type="entry name" value="Skp1_comp_POZ"/>
</dbReference>
<evidence type="ECO:0000256" key="1">
    <source>
        <dbReference type="ARBA" id="ARBA00004906"/>
    </source>
</evidence>
<organism evidence="6 7">
    <name type="scientific">Zingiber officinale</name>
    <name type="common">Ginger</name>
    <name type="synonym">Amomum zingiber</name>
    <dbReference type="NCBI Taxonomy" id="94328"/>
    <lineage>
        <taxon>Eukaryota</taxon>
        <taxon>Viridiplantae</taxon>
        <taxon>Streptophyta</taxon>
        <taxon>Embryophyta</taxon>
        <taxon>Tracheophyta</taxon>
        <taxon>Spermatophyta</taxon>
        <taxon>Magnoliopsida</taxon>
        <taxon>Liliopsida</taxon>
        <taxon>Zingiberales</taxon>
        <taxon>Zingiberaceae</taxon>
        <taxon>Zingiber</taxon>
    </lineage>
</organism>
<dbReference type="InterPro" id="IPR016072">
    <property type="entry name" value="Skp1_comp_dimer"/>
</dbReference>
<dbReference type="GO" id="GO:0006511">
    <property type="term" value="P:ubiquitin-dependent protein catabolic process"/>
    <property type="evidence" value="ECO:0007669"/>
    <property type="project" value="InterPro"/>
</dbReference>
<name>A0A8J5HRL4_ZINOF</name>
<dbReference type="Proteomes" id="UP000734854">
    <property type="component" value="Unassembled WGS sequence"/>
</dbReference>
<evidence type="ECO:0000313" key="7">
    <source>
        <dbReference type="Proteomes" id="UP000734854"/>
    </source>
</evidence>
<keyword evidence="7" id="KW-1185">Reference proteome</keyword>
<reference evidence="6 7" key="1">
    <citation type="submission" date="2020-08" db="EMBL/GenBank/DDBJ databases">
        <title>Plant Genome Project.</title>
        <authorList>
            <person name="Zhang R.-G."/>
        </authorList>
    </citation>
    <scope>NUCLEOTIDE SEQUENCE [LARGE SCALE GENOMIC DNA]</scope>
    <source>
        <tissue evidence="6">Rhizome</tissue>
    </source>
</reference>
<feature type="domain" description="SKP1 component dimerisation" evidence="4">
    <location>
        <begin position="175"/>
        <end position="215"/>
    </location>
</feature>
<dbReference type="InterPro" id="IPR011333">
    <property type="entry name" value="SKP1/BTB/POZ_sf"/>
</dbReference>
<keyword evidence="3" id="KW-0833">Ubl conjugation pathway</keyword>
<dbReference type="SMART" id="SM00512">
    <property type="entry name" value="Skp1"/>
    <property type="match status" value="1"/>
</dbReference>
<dbReference type="Pfam" id="PF01466">
    <property type="entry name" value="Skp1"/>
    <property type="match status" value="1"/>
</dbReference>
<dbReference type="GO" id="GO:0016567">
    <property type="term" value="P:protein ubiquitination"/>
    <property type="evidence" value="ECO:0007669"/>
    <property type="project" value="UniProtKB-UniPathway"/>
</dbReference>
<feature type="domain" description="SKP1 component POZ" evidence="5">
    <location>
        <begin position="32"/>
        <end position="92"/>
    </location>
</feature>
<proteinExistence type="inferred from homology"/>
<dbReference type="InterPro" id="IPR036296">
    <property type="entry name" value="SKP1-like_dim_sf"/>
</dbReference>
<dbReference type="SUPFAM" id="SSF81382">
    <property type="entry name" value="Skp1 dimerisation domain-like"/>
    <property type="match status" value="1"/>
</dbReference>
<dbReference type="SUPFAM" id="SSF54695">
    <property type="entry name" value="POZ domain"/>
    <property type="match status" value="1"/>
</dbReference>